<evidence type="ECO:0000259" key="1">
    <source>
        <dbReference type="PROSITE" id="PS50202"/>
    </source>
</evidence>
<organism evidence="2 3">
    <name type="scientific">Corchorus olitorius</name>
    <dbReference type="NCBI Taxonomy" id="93759"/>
    <lineage>
        <taxon>Eukaryota</taxon>
        <taxon>Viridiplantae</taxon>
        <taxon>Streptophyta</taxon>
        <taxon>Embryophyta</taxon>
        <taxon>Tracheophyta</taxon>
        <taxon>Spermatophyta</taxon>
        <taxon>Magnoliopsida</taxon>
        <taxon>eudicotyledons</taxon>
        <taxon>Gunneridae</taxon>
        <taxon>Pentapetalae</taxon>
        <taxon>rosids</taxon>
        <taxon>malvids</taxon>
        <taxon>Malvales</taxon>
        <taxon>Malvaceae</taxon>
        <taxon>Grewioideae</taxon>
        <taxon>Apeibeae</taxon>
        <taxon>Corchorus</taxon>
    </lineage>
</organism>
<proteinExistence type="predicted"/>
<dbReference type="Gene3D" id="2.60.40.10">
    <property type="entry name" value="Immunoglobulins"/>
    <property type="match status" value="1"/>
</dbReference>
<accession>A0A1R3GY52</accession>
<dbReference type="EMBL" id="AWUE01021208">
    <property type="protein sequence ID" value="OMO63019.1"/>
    <property type="molecule type" value="Genomic_DNA"/>
</dbReference>
<dbReference type="Proteomes" id="UP000187203">
    <property type="component" value="Unassembled WGS sequence"/>
</dbReference>
<evidence type="ECO:0000313" key="3">
    <source>
        <dbReference type="Proteomes" id="UP000187203"/>
    </source>
</evidence>
<dbReference type="STRING" id="93759.A0A1R3GY52"/>
<dbReference type="InterPro" id="IPR008962">
    <property type="entry name" value="PapD-like_sf"/>
</dbReference>
<reference evidence="3" key="1">
    <citation type="submission" date="2013-09" db="EMBL/GenBank/DDBJ databases">
        <title>Corchorus olitorius genome sequencing.</title>
        <authorList>
            <person name="Alam M."/>
            <person name="Haque M.S."/>
            <person name="Islam M.S."/>
            <person name="Emdad E.M."/>
            <person name="Islam M.M."/>
            <person name="Ahmed B."/>
            <person name="Halim A."/>
            <person name="Hossen Q.M.M."/>
            <person name="Hossain M.Z."/>
            <person name="Ahmed R."/>
            <person name="Khan M.M."/>
            <person name="Islam R."/>
            <person name="Rashid M.M."/>
            <person name="Khan S.A."/>
            <person name="Rahman M.S."/>
            <person name="Alam M."/>
            <person name="Yahiya A.S."/>
            <person name="Khan M.S."/>
            <person name="Azam M.S."/>
            <person name="Haque T."/>
            <person name="Lashkar M.Z.H."/>
            <person name="Akhand A.I."/>
            <person name="Morshed G."/>
            <person name="Roy S."/>
            <person name="Uddin K.S."/>
            <person name="Rabeya T."/>
            <person name="Hossain A.S."/>
            <person name="Chowdhury A."/>
            <person name="Snigdha A.R."/>
            <person name="Mortoza M.S."/>
            <person name="Matin S.A."/>
            <person name="Hoque S.M.E."/>
            <person name="Islam M.K."/>
            <person name="Roy D.K."/>
            <person name="Haider R."/>
            <person name="Moosa M.M."/>
            <person name="Elias S.M."/>
            <person name="Hasan A.M."/>
            <person name="Jahan S."/>
            <person name="Shafiuddin M."/>
            <person name="Mahmood N."/>
            <person name="Shommy N.S."/>
        </authorList>
    </citation>
    <scope>NUCLEOTIDE SEQUENCE [LARGE SCALE GENOMIC DNA]</scope>
    <source>
        <strain evidence="3">cv. O-4</strain>
    </source>
</reference>
<dbReference type="InterPro" id="IPR013783">
    <property type="entry name" value="Ig-like_fold"/>
</dbReference>
<comment type="caution">
    <text evidence="2">The sequence shown here is derived from an EMBL/GenBank/DDBJ whole genome shotgun (WGS) entry which is preliminary data.</text>
</comment>
<sequence length="158" mass="17369">MASPEISYPRPEKNIVGPVRPEILINFILNTKCRCNLILRSVSFSFPVAFKVQTSSSPHKFLVNPQSGLVPPSSHVALQIVLKPQDQIPTTHPLSLALIPTVSSSGPSRLTLTRASPLTTTRSTHGSQLDPLRISSSRSPFCGLSFSNMLLVVEIWRW</sequence>
<dbReference type="AlphaFoldDB" id="A0A1R3GY52"/>
<evidence type="ECO:0000313" key="2">
    <source>
        <dbReference type="EMBL" id="OMO63019.1"/>
    </source>
</evidence>
<dbReference type="OrthoDB" id="194358at2759"/>
<gene>
    <name evidence="2" type="ORF">COLO4_32758</name>
</gene>
<dbReference type="PROSITE" id="PS50202">
    <property type="entry name" value="MSP"/>
    <property type="match status" value="1"/>
</dbReference>
<name>A0A1R3GY52_9ROSI</name>
<protein>
    <submittedName>
        <fullName evidence="2">Major sperm protein</fullName>
    </submittedName>
</protein>
<keyword evidence="3" id="KW-1185">Reference proteome</keyword>
<dbReference type="SUPFAM" id="SSF49354">
    <property type="entry name" value="PapD-like"/>
    <property type="match status" value="1"/>
</dbReference>
<feature type="domain" description="MSP" evidence="1">
    <location>
        <begin position="13"/>
        <end position="158"/>
    </location>
</feature>
<dbReference type="Pfam" id="PF00635">
    <property type="entry name" value="Motile_Sperm"/>
    <property type="match status" value="1"/>
</dbReference>
<dbReference type="InterPro" id="IPR000535">
    <property type="entry name" value="MSP_dom"/>
</dbReference>